<accession>S2JX88</accession>
<dbReference type="EMBL" id="KE123896">
    <property type="protein sequence ID" value="EPB93097.1"/>
    <property type="molecule type" value="Genomic_DNA"/>
</dbReference>
<organism evidence="1 2">
    <name type="scientific">Mucor circinelloides f. circinelloides (strain 1006PhL)</name>
    <name type="common">Mucormycosis agent</name>
    <name type="synonym">Calyptromyces circinelloides</name>
    <dbReference type="NCBI Taxonomy" id="1220926"/>
    <lineage>
        <taxon>Eukaryota</taxon>
        <taxon>Fungi</taxon>
        <taxon>Fungi incertae sedis</taxon>
        <taxon>Mucoromycota</taxon>
        <taxon>Mucoromycotina</taxon>
        <taxon>Mucoromycetes</taxon>
        <taxon>Mucorales</taxon>
        <taxon>Mucorineae</taxon>
        <taxon>Mucoraceae</taxon>
        <taxon>Mucor</taxon>
    </lineage>
</organism>
<evidence type="ECO:0000313" key="1">
    <source>
        <dbReference type="EMBL" id="EPB93097.1"/>
    </source>
</evidence>
<dbReference type="STRING" id="1220926.S2JX88"/>
<gene>
    <name evidence="1" type="ORF">HMPREF1544_00171</name>
</gene>
<protein>
    <submittedName>
        <fullName evidence="1">Uncharacterized protein</fullName>
    </submittedName>
</protein>
<name>S2JX88_MUCC1</name>
<keyword evidence="2" id="KW-1185">Reference proteome</keyword>
<sequence>MDIHRLSRMYALNEKIQRQSIPDQSPSIDANLVQTVTNPTTVIEEIDLDIVAAASRVATSSISLLQAVDRLQTISNEKMASRPTETDRPFSLTTTSMKATCVTFIGNWSGSDTYVKGHFRKSTNLYYKQLDVSIKHSVVPTNELE</sequence>
<dbReference type="AlphaFoldDB" id="S2JX88"/>
<evidence type="ECO:0000313" key="2">
    <source>
        <dbReference type="Proteomes" id="UP000014254"/>
    </source>
</evidence>
<dbReference type="OrthoDB" id="10293459at2759"/>
<reference evidence="2" key="1">
    <citation type="submission" date="2013-05" db="EMBL/GenBank/DDBJ databases">
        <title>The Genome sequence of Mucor circinelloides f. circinelloides 1006PhL.</title>
        <authorList>
            <consortium name="The Broad Institute Genomics Platform"/>
            <person name="Cuomo C."/>
            <person name="Earl A."/>
            <person name="Findley K."/>
            <person name="Lee S.C."/>
            <person name="Walker B."/>
            <person name="Young S."/>
            <person name="Zeng Q."/>
            <person name="Gargeya S."/>
            <person name="Fitzgerald M."/>
            <person name="Haas B."/>
            <person name="Abouelleil A."/>
            <person name="Allen A.W."/>
            <person name="Alvarado L."/>
            <person name="Arachchi H.M."/>
            <person name="Berlin A.M."/>
            <person name="Chapman S.B."/>
            <person name="Gainer-Dewar J."/>
            <person name="Goldberg J."/>
            <person name="Griggs A."/>
            <person name="Gujja S."/>
            <person name="Hansen M."/>
            <person name="Howarth C."/>
            <person name="Imamovic A."/>
            <person name="Ireland A."/>
            <person name="Larimer J."/>
            <person name="McCowan C."/>
            <person name="Murphy C."/>
            <person name="Pearson M."/>
            <person name="Poon T.W."/>
            <person name="Priest M."/>
            <person name="Roberts A."/>
            <person name="Saif S."/>
            <person name="Shea T."/>
            <person name="Sisk P."/>
            <person name="Sykes S."/>
            <person name="Wortman J."/>
            <person name="Nusbaum C."/>
            <person name="Birren B."/>
        </authorList>
    </citation>
    <scope>NUCLEOTIDE SEQUENCE [LARGE SCALE GENOMIC DNA]</scope>
    <source>
        <strain evidence="2">1006PhL</strain>
    </source>
</reference>
<dbReference type="Proteomes" id="UP000014254">
    <property type="component" value="Unassembled WGS sequence"/>
</dbReference>
<proteinExistence type="predicted"/>
<dbReference type="InParanoid" id="S2JX88"/>
<dbReference type="VEuPathDB" id="FungiDB:HMPREF1544_00171"/>